<name>A0AB39LZU1_9ACTN</name>
<accession>A0AB39LZU1</accession>
<proteinExistence type="predicted"/>
<dbReference type="AlphaFoldDB" id="A0AB39LZU1"/>
<protein>
    <submittedName>
        <fullName evidence="1">Uncharacterized protein</fullName>
    </submittedName>
</protein>
<organism evidence="1">
    <name type="scientific">Streptomyces sp. R08</name>
    <dbReference type="NCBI Taxonomy" id="3238624"/>
    <lineage>
        <taxon>Bacteria</taxon>
        <taxon>Bacillati</taxon>
        <taxon>Actinomycetota</taxon>
        <taxon>Actinomycetes</taxon>
        <taxon>Kitasatosporales</taxon>
        <taxon>Streptomycetaceae</taxon>
        <taxon>Streptomyces</taxon>
    </lineage>
</organism>
<dbReference type="RefSeq" id="WP_369186503.1">
    <property type="nucleotide sequence ID" value="NZ_CP163431.1"/>
</dbReference>
<sequence>MMPSITNSDSMQLERIKTLVAEVLKTTREVEAWRNDYDPGSQEWYTLVNLAQTAESLALSLPVEMLPDAEWRWVSSSEYAAVDEILDALKEAGK</sequence>
<reference evidence="1" key="1">
    <citation type="submission" date="2024-07" db="EMBL/GenBank/DDBJ databases">
        <authorList>
            <person name="Yu S.T."/>
        </authorList>
    </citation>
    <scope>NUCLEOTIDE SEQUENCE</scope>
    <source>
        <strain evidence="1">R08</strain>
    </source>
</reference>
<dbReference type="EMBL" id="CP163431">
    <property type="protein sequence ID" value="XDP99383.1"/>
    <property type="molecule type" value="Genomic_DNA"/>
</dbReference>
<gene>
    <name evidence="1" type="ORF">AB5J58_03935</name>
</gene>
<evidence type="ECO:0000313" key="1">
    <source>
        <dbReference type="EMBL" id="XDP99383.1"/>
    </source>
</evidence>